<feature type="non-terminal residue" evidence="1">
    <location>
        <position position="46"/>
    </location>
</feature>
<reference evidence="1" key="1">
    <citation type="submission" date="2021-06" db="EMBL/GenBank/DDBJ databases">
        <authorList>
            <person name="Kallberg Y."/>
            <person name="Tangrot J."/>
            <person name="Rosling A."/>
        </authorList>
    </citation>
    <scope>NUCLEOTIDE SEQUENCE</scope>
    <source>
        <strain evidence="1">MA461A</strain>
    </source>
</reference>
<dbReference type="Proteomes" id="UP000789920">
    <property type="component" value="Unassembled WGS sequence"/>
</dbReference>
<name>A0ACA9SM99_9GLOM</name>
<keyword evidence="2" id="KW-1185">Reference proteome</keyword>
<protein>
    <submittedName>
        <fullName evidence="1">32961_t:CDS:1</fullName>
    </submittedName>
</protein>
<sequence length="46" mass="5645">YIKRKKDIEENYRRDTITILTAKSYLHKFQSLMNENRYTTSNGFEK</sequence>
<accession>A0ACA9SM99</accession>
<evidence type="ECO:0000313" key="1">
    <source>
        <dbReference type="EMBL" id="CAG8843564.1"/>
    </source>
</evidence>
<evidence type="ECO:0000313" key="2">
    <source>
        <dbReference type="Proteomes" id="UP000789920"/>
    </source>
</evidence>
<gene>
    <name evidence="1" type="ORF">RPERSI_LOCUS32821</name>
</gene>
<feature type="non-terminal residue" evidence="1">
    <location>
        <position position="1"/>
    </location>
</feature>
<proteinExistence type="predicted"/>
<dbReference type="EMBL" id="CAJVQC010138882">
    <property type="protein sequence ID" value="CAG8843564.1"/>
    <property type="molecule type" value="Genomic_DNA"/>
</dbReference>
<organism evidence="1 2">
    <name type="scientific">Racocetra persica</name>
    <dbReference type="NCBI Taxonomy" id="160502"/>
    <lineage>
        <taxon>Eukaryota</taxon>
        <taxon>Fungi</taxon>
        <taxon>Fungi incertae sedis</taxon>
        <taxon>Mucoromycota</taxon>
        <taxon>Glomeromycotina</taxon>
        <taxon>Glomeromycetes</taxon>
        <taxon>Diversisporales</taxon>
        <taxon>Gigasporaceae</taxon>
        <taxon>Racocetra</taxon>
    </lineage>
</organism>
<comment type="caution">
    <text evidence="1">The sequence shown here is derived from an EMBL/GenBank/DDBJ whole genome shotgun (WGS) entry which is preliminary data.</text>
</comment>